<dbReference type="Proteomes" id="UP001328107">
    <property type="component" value="Unassembled WGS sequence"/>
</dbReference>
<proteinExistence type="inferred from homology"/>
<reference evidence="8" key="1">
    <citation type="submission" date="2022-10" db="EMBL/GenBank/DDBJ databases">
        <title>Genome assembly of Pristionchus species.</title>
        <authorList>
            <person name="Yoshida K."/>
            <person name="Sommer R.J."/>
        </authorList>
    </citation>
    <scope>NUCLEOTIDE SEQUENCE [LARGE SCALE GENOMIC DNA]</scope>
    <source>
        <strain evidence="8">RS5460</strain>
    </source>
</reference>
<keyword evidence="8" id="KW-1185">Reference proteome</keyword>
<gene>
    <name evidence="7" type="ORF">PMAYCL1PPCAC_13754</name>
</gene>
<feature type="transmembrane region" description="Helical" evidence="6">
    <location>
        <begin position="142"/>
        <end position="162"/>
    </location>
</feature>
<feature type="transmembrane region" description="Helical" evidence="6">
    <location>
        <begin position="182"/>
        <end position="200"/>
    </location>
</feature>
<comment type="similarity">
    <text evidence="2">Belongs to the nematode receptor-like protein srd family.</text>
</comment>
<name>A0AAN4ZQK1_9BILA</name>
<evidence type="ECO:0000256" key="2">
    <source>
        <dbReference type="ARBA" id="ARBA00009166"/>
    </source>
</evidence>
<evidence type="ECO:0008006" key="9">
    <source>
        <dbReference type="Google" id="ProtNLM"/>
    </source>
</evidence>
<keyword evidence="5 6" id="KW-0472">Membrane</keyword>
<keyword evidence="3 6" id="KW-0812">Transmembrane</keyword>
<dbReference type="AlphaFoldDB" id="A0AAN4ZQK1"/>
<sequence length="239" mass="27373">VSASFCYYFHTLTVCFYCCAIFVTFSQLVFRYLILHSDGNMRVEWWCFPFTAGCVAMHINASHNQTETEILEEIVHRKFPEFSELPINGHDSFSIPVVIVNCFYLICLPSLWSTTFLLRSKILTLLEGQVKMSQRSKLLQKAFVKSVTVQACLSLLALYPSFAYFIGQLISIHEENFLDGCFFFLQLQFAITPLVTIYYIPNYRRAVRHIVGLPSESSLGPNTVSFSPVTTEKIIDLQI</sequence>
<feature type="non-terminal residue" evidence="7">
    <location>
        <position position="239"/>
    </location>
</feature>
<protein>
    <recommendedName>
        <fullName evidence="9">G protein-coupled receptor</fullName>
    </recommendedName>
</protein>
<feature type="non-terminal residue" evidence="7">
    <location>
        <position position="1"/>
    </location>
</feature>
<comment type="caution">
    <text evidence="7">The sequence shown here is derived from an EMBL/GenBank/DDBJ whole genome shotgun (WGS) entry which is preliminary data.</text>
</comment>
<comment type="subcellular location">
    <subcellularLocation>
        <location evidence="1">Membrane</location>
        <topology evidence="1">Multi-pass membrane protein</topology>
    </subcellularLocation>
</comment>
<evidence type="ECO:0000256" key="5">
    <source>
        <dbReference type="ARBA" id="ARBA00023136"/>
    </source>
</evidence>
<evidence type="ECO:0000256" key="6">
    <source>
        <dbReference type="SAM" id="Phobius"/>
    </source>
</evidence>
<evidence type="ECO:0000256" key="1">
    <source>
        <dbReference type="ARBA" id="ARBA00004141"/>
    </source>
</evidence>
<evidence type="ECO:0000313" key="7">
    <source>
        <dbReference type="EMBL" id="GMR43559.1"/>
    </source>
</evidence>
<dbReference type="InterPro" id="IPR019421">
    <property type="entry name" value="7TM_GPCR_serpentine_rcpt_Srd"/>
</dbReference>
<dbReference type="InterPro" id="IPR050920">
    <property type="entry name" value="Nematode_rcpt-like_delta"/>
</dbReference>
<organism evidence="7 8">
    <name type="scientific">Pristionchus mayeri</name>
    <dbReference type="NCBI Taxonomy" id="1317129"/>
    <lineage>
        <taxon>Eukaryota</taxon>
        <taxon>Metazoa</taxon>
        <taxon>Ecdysozoa</taxon>
        <taxon>Nematoda</taxon>
        <taxon>Chromadorea</taxon>
        <taxon>Rhabditida</taxon>
        <taxon>Rhabditina</taxon>
        <taxon>Diplogasteromorpha</taxon>
        <taxon>Diplogasteroidea</taxon>
        <taxon>Neodiplogasteridae</taxon>
        <taxon>Pristionchus</taxon>
    </lineage>
</organism>
<dbReference type="Pfam" id="PF10317">
    <property type="entry name" value="7TM_GPCR_Srd"/>
    <property type="match status" value="1"/>
</dbReference>
<accession>A0AAN4ZQK1</accession>
<dbReference type="PANTHER" id="PTHR22945:SF40">
    <property type="entry name" value="SERPENTINE RECEPTOR, CLASS D (DELTA)-RELATED"/>
    <property type="match status" value="1"/>
</dbReference>
<dbReference type="GO" id="GO:0016020">
    <property type="term" value="C:membrane"/>
    <property type="evidence" value="ECO:0007669"/>
    <property type="project" value="UniProtKB-SubCell"/>
</dbReference>
<dbReference type="EMBL" id="BTRK01000003">
    <property type="protein sequence ID" value="GMR43559.1"/>
    <property type="molecule type" value="Genomic_DNA"/>
</dbReference>
<keyword evidence="4 6" id="KW-1133">Transmembrane helix</keyword>
<dbReference type="PANTHER" id="PTHR22945">
    <property type="entry name" value="SERPENTINE RECEPTOR, CLASS D DELTA"/>
    <property type="match status" value="1"/>
</dbReference>
<evidence type="ECO:0000256" key="4">
    <source>
        <dbReference type="ARBA" id="ARBA00022989"/>
    </source>
</evidence>
<evidence type="ECO:0000313" key="8">
    <source>
        <dbReference type="Proteomes" id="UP001328107"/>
    </source>
</evidence>
<feature type="transmembrane region" description="Helical" evidence="6">
    <location>
        <begin position="93"/>
        <end position="112"/>
    </location>
</feature>
<feature type="transmembrane region" description="Helical" evidence="6">
    <location>
        <begin position="7"/>
        <end position="34"/>
    </location>
</feature>
<evidence type="ECO:0000256" key="3">
    <source>
        <dbReference type="ARBA" id="ARBA00022692"/>
    </source>
</evidence>